<proteinExistence type="predicted"/>
<dbReference type="Proteomes" id="UP000008694">
    <property type="component" value="Unassembled WGS sequence"/>
</dbReference>
<organism evidence="3">
    <name type="scientific">Arabidopsis lyrata subsp. lyrata</name>
    <name type="common">Lyre-leaved rock-cress</name>
    <dbReference type="NCBI Taxonomy" id="81972"/>
    <lineage>
        <taxon>Eukaryota</taxon>
        <taxon>Viridiplantae</taxon>
        <taxon>Streptophyta</taxon>
        <taxon>Embryophyta</taxon>
        <taxon>Tracheophyta</taxon>
        <taxon>Spermatophyta</taxon>
        <taxon>Magnoliopsida</taxon>
        <taxon>eudicotyledons</taxon>
        <taxon>Gunneridae</taxon>
        <taxon>Pentapetalae</taxon>
        <taxon>rosids</taxon>
        <taxon>malvids</taxon>
        <taxon>Brassicales</taxon>
        <taxon>Brassicaceae</taxon>
        <taxon>Camelineae</taxon>
        <taxon>Arabidopsis</taxon>
    </lineage>
</organism>
<name>D7MQ18_ARALL</name>
<dbReference type="EMBL" id="GL348720">
    <property type="protein sequence ID" value="EFH39954.1"/>
    <property type="molecule type" value="Genomic_DNA"/>
</dbReference>
<dbReference type="HOGENOM" id="CLU_2797429_0_0_1"/>
<dbReference type="Gramene" id="scaffold_800784.1">
    <property type="protein sequence ID" value="scaffold_800784.1"/>
    <property type="gene ID" value="scaffold_800784.1"/>
</dbReference>
<gene>
    <name evidence="2" type="ORF">ARALYDRAFT_917384</name>
</gene>
<protein>
    <submittedName>
        <fullName evidence="2">Predicted protein</fullName>
    </submittedName>
</protein>
<accession>D7MQ18</accession>
<evidence type="ECO:0000313" key="3">
    <source>
        <dbReference type="Proteomes" id="UP000008694"/>
    </source>
</evidence>
<keyword evidence="3" id="KW-1185">Reference proteome</keyword>
<evidence type="ECO:0000256" key="1">
    <source>
        <dbReference type="SAM" id="MobiDB-lite"/>
    </source>
</evidence>
<sequence>MVAAGEEGTAAEEIMEANRSRNRGLFNSSHEDVQLNAKRTLREMGLLLHQNVHGSRAYLRRRKVGGGV</sequence>
<feature type="region of interest" description="Disordered" evidence="1">
    <location>
        <begin position="1"/>
        <end position="28"/>
    </location>
</feature>
<reference evidence="3" key="1">
    <citation type="journal article" date="2011" name="Nat. Genet.">
        <title>The Arabidopsis lyrata genome sequence and the basis of rapid genome size change.</title>
        <authorList>
            <person name="Hu T.T."/>
            <person name="Pattyn P."/>
            <person name="Bakker E.G."/>
            <person name="Cao J."/>
            <person name="Cheng J.-F."/>
            <person name="Clark R.M."/>
            <person name="Fahlgren N."/>
            <person name="Fawcett J.A."/>
            <person name="Grimwood J."/>
            <person name="Gundlach H."/>
            <person name="Haberer G."/>
            <person name="Hollister J.D."/>
            <person name="Ossowski S."/>
            <person name="Ottilar R.P."/>
            <person name="Salamov A.A."/>
            <person name="Schneeberger K."/>
            <person name="Spannagl M."/>
            <person name="Wang X."/>
            <person name="Yang L."/>
            <person name="Nasrallah M.E."/>
            <person name="Bergelson J."/>
            <person name="Carrington J.C."/>
            <person name="Gaut B.S."/>
            <person name="Schmutz J."/>
            <person name="Mayer K.F.X."/>
            <person name="Van de Peer Y."/>
            <person name="Grigoriev I.V."/>
            <person name="Nordborg M."/>
            <person name="Weigel D."/>
            <person name="Guo Y.-L."/>
        </authorList>
    </citation>
    <scope>NUCLEOTIDE SEQUENCE [LARGE SCALE GENOMIC DNA]</scope>
    <source>
        <strain evidence="3">cv. MN47</strain>
    </source>
</reference>
<evidence type="ECO:0000313" key="2">
    <source>
        <dbReference type="EMBL" id="EFH39954.1"/>
    </source>
</evidence>
<dbReference type="AlphaFoldDB" id="D7MQ18"/>